<keyword evidence="3" id="KW-1185">Reference proteome</keyword>
<dbReference type="Gene3D" id="2.40.33.20">
    <property type="entry name" value="PK beta-barrel domain-like"/>
    <property type="match status" value="1"/>
</dbReference>
<evidence type="ECO:0000259" key="1">
    <source>
        <dbReference type="PROSITE" id="PS51340"/>
    </source>
</evidence>
<dbReference type="InterPro" id="IPR011037">
    <property type="entry name" value="Pyrv_Knase-like_insert_dom_sf"/>
</dbReference>
<dbReference type="Proteomes" id="UP000480350">
    <property type="component" value="Unassembled WGS sequence"/>
</dbReference>
<dbReference type="GO" id="GO:0030151">
    <property type="term" value="F:molybdenum ion binding"/>
    <property type="evidence" value="ECO:0007669"/>
    <property type="project" value="InterPro"/>
</dbReference>
<organism evidence="2 3">
    <name type="scientific">Kangsaoukella pontilimi</name>
    <dbReference type="NCBI Taxonomy" id="2691042"/>
    <lineage>
        <taxon>Bacteria</taxon>
        <taxon>Pseudomonadati</taxon>
        <taxon>Pseudomonadota</taxon>
        <taxon>Alphaproteobacteria</taxon>
        <taxon>Rhodobacterales</taxon>
        <taxon>Paracoccaceae</taxon>
        <taxon>Kangsaoukella</taxon>
    </lineage>
</organism>
<reference evidence="2 3" key="1">
    <citation type="submission" date="2019-12" db="EMBL/GenBank/DDBJ databases">
        <authorList>
            <person name="Lee S.D."/>
        </authorList>
    </citation>
    <scope>NUCLEOTIDE SEQUENCE [LARGE SCALE GENOMIC DNA]</scope>
    <source>
        <strain evidence="2 3">GH1-50</strain>
    </source>
</reference>
<protein>
    <submittedName>
        <fullName evidence="2">MOSC domain-containing protein</fullName>
    </submittedName>
</protein>
<dbReference type="Pfam" id="PF03473">
    <property type="entry name" value="MOSC"/>
    <property type="match status" value="1"/>
</dbReference>
<evidence type="ECO:0000313" key="3">
    <source>
        <dbReference type="Proteomes" id="UP000480350"/>
    </source>
</evidence>
<dbReference type="GO" id="GO:0030170">
    <property type="term" value="F:pyridoxal phosphate binding"/>
    <property type="evidence" value="ECO:0007669"/>
    <property type="project" value="InterPro"/>
</dbReference>
<dbReference type="InterPro" id="IPR052716">
    <property type="entry name" value="MOSC_domain"/>
</dbReference>
<dbReference type="PROSITE" id="PS51340">
    <property type="entry name" value="MOSC"/>
    <property type="match status" value="1"/>
</dbReference>
<accession>A0A7C9MVL4</accession>
<dbReference type="AlphaFoldDB" id="A0A7C9MVL4"/>
<comment type="caution">
    <text evidence="2">The sequence shown here is derived from an EMBL/GenBank/DDBJ whole genome shotgun (WGS) entry which is preliminary data.</text>
</comment>
<dbReference type="SUPFAM" id="SSF50800">
    <property type="entry name" value="PK beta-barrel domain-like"/>
    <property type="match status" value="1"/>
</dbReference>
<dbReference type="PANTHER" id="PTHR36930">
    <property type="entry name" value="METAL-SULFUR CLUSTER BIOSYNTHESIS PROTEINS YUAD-RELATED"/>
    <property type="match status" value="1"/>
</dbReference>
<dbReference type="GO" id="GO:0003824">
    <property type="term" value="F:catalytic activity"/>
    <property type="evidence" value="ECO:0007669"/>
    <property type="project" value="InterPro"/>
</dbReference>
<gene>
    <name evidence="2" type="ORF">GQ651_03545</name>
</gene>
<feature type="domain" description="MOSC" evidence="1">
    <location>
        <begin position="22"/>
        <end position="149"/>
    </location>
</feature>
<evidence type="ECO:0000313" key="2">
    <source>
        <dbReference type="EMBL" id="MXQ06914.1"/>
    </source>
</evidence>
<dbReference type="EMBL" id="WUPT01000001">
    <property type="protein sequence ID" value="MXQ06914.1"/>
    <property type="molecule type" value="Genomic_DNA"/>
</dbReference>
<dbReference type="PANTHER" id="PTHR36930:SF1">
    <property type="entry name" value="MOSC DOMAIN-CONTAINING PROTEIN"/>
    <property type="match status" value="1"/>
</dbReference>
<sequence length="152" mass="15962">MMGRHARPGRIETILIRPERLAATVSVAEAALLENGLQGDHARAGKRALTLIQAEHLPVIAALLERDRIDPALLRRNIVVSGLNLLAARHRRLGLGDAVIEVTGPCPPCSRMEKALGHGGYSAVRGHGGVYASVVHSGTVSLGASVVPLPGE</sequence>
<proteinExistence type="predicted"/>
<reference evidence="2 3" key="2">
    <citation type="submission" date="2020-03" db="EMBL/GenBank/DDBJ databases">
        <title>Kangsaoukella pontilimi gen. nov., sp. nov., a new member of the family Rhodobacteraceae isolated from a tidal mudflat.</title>
        <authorList>
            <person name="Kim I.S."/>
        </authorList>
    </citation>
    <scope>NUCLEOTIDE SEQUENCE [LARGE SCALE GENOMIC DNA]</scope>
    <source>
        <strain evidence="2 3">GH1-50</strain>
    </source>
</reference>
<name>A0A7C9MVL4_9RHOB</name>
<dbReference type="InterPro" id="IPR005302">
    <property type="entry name" value="MoCF_Sase_C"/>
</dbReference>